<dbReference type="Proteomes" id="UP001221142">
    <property type="component" value="Unassembled WGS sequence"/>
</dbReference>
<accession>A0AAD7BUT1</accession>
<organism evidence="2 3">
    <name type="scientific">Roridomyces roridus</name>
    <dbReference type="NCBI Taxonomy" id="1738132"/>
    <lineage>
        <taxon>Eukaryota</taxon>
        <taxon>Fungi</taxon>
        <taxon>Dikarya</taxon>
        <taxon>Basidiomycota</taxon>
        <taxon>Agaricomycotina</taxon>
        <taxon>Agaricomycetes</taxon>
        <taxon>Agaricomycetidae</taxon>
        <taxon>Agaricales</taxon>
        <taxon>Marasmiineae</taxon>
        <taxon>Mycenaceae</taxon>
        <taxon>Roridomyces</taxon>
    </lineage>
</organism>
<comment type="caution">
    <text evidence="2">The sequence shown here is derived from an EMBL/GenBank/DDBJ whole genome shotgun (WGS) entry which is preliminary data.</text>
</comment>
<dbReference type="EMBL" id="JARKIF010000009">
    <property type="protein sequence ID" value="KAJ7631129.1"/>
    <property type="molecule type" value="Genomic_DNA"/>
</dbReference>
<name>A0AAD7BUT1_9AGAR</name>
<dbReference type="AlphaFoldDB" id="A0AAD7BUT1"/>
<proteinExistence type="predicted"/>
<gene>
    <name evidence="2" type="ORF">FB45DRAFT_917595</name>
</gene>
<evidence type="ECO:0000313" key="2">
    <source>
        <dbReference type="EMBL" id="KAJ7631129.1"/>
    </source>
</evidence>
<evidence type="ECO:0000256" key="1">
    <source>
        <dbReference type="SAM" id="MobiDB-lite"/>
    </source>
</evidence>
<sequence length="210" mass="21420">MSGIFNVQEPEHLSEFQTTAAQAQAEAQTSTIAREVEENAEHVKDVAHDAANAALKHGQSLTGQTAGDRLQNDASLKTSAAIEEGRANVEEAKATGATYLDQAKSLAANAAATAQTAATTAATTAVETAQAYLPPPSGADGKHTASDVVTGLQNAGTAAYATTKEYLAAAQTTAQPHIEKARDVAASYLPAGAHTTQTAPVSMGGKDTFV</sequence>
<keyword evidence="3" id="KW-1185">Reference proteome</keyword>
<reference evidence="2" key="1">
    <citation type="submission" date="2023-03" db="EMBL/GenBank/DDBJ databases">
        <title>Massive genome expansion in bonnet fungi (Mycena s.s.) driven by repeated elements and novel gene families across ecological guilds.</title>
        <authorList>
            <consortium name="Lawrence Berkeley National Laboratory"/>
            <person name="Harder C.B."/>
            <person name="Miyauchi S."/>
            <person name="Viragh M."/>
            <person name="Kuo A."/>
            <person name="Thoen E."/>
            <person name="Andreopoulos B."/>
            <person name="Lu D."/>
            <person name="Skrede I."/>
            <person name="Drula E."/>
            <person name="Henrissat B."/>
            <person name="Morin E."/>
            <person name="Kohler A."/>
            <person name="Barry K."/>
            <person name="LaButti K."/>
            <person name="Morin E."/>
            <person name="Salamov A."/>
            <person name="Lipzen A."/>
            <person name="Mereny Z."/>
            <person name="Hegedus B."/>
            <person name="Baldrian P."/>
            <person name="Stursova M."/>
            <person name="Weitz H."/>
            <person name="Taylor A."/>
            <person name="Grigoriev I.V."/>
            <person name="Nagy L.G."/>
            <person name="Martin F."/>
            <person name="Kauserud H."/>
        </authorList>
    </citation>
    <scope>NUCLEOTIDE SEQUENCE</scope>
    <source>
        <strain evidence="2">9284</strain>
    </source>
</reference>
<evidence type="ECO:0000313" key="3">
    <source>
        <dbReference type="Proteomes" id="UP001221142"/>
    </source>
</evidence>
<protein>
    <submittedName>
        <fullName evidence="2">Uncharacterized protein</fullName>
    </submittedName>
</protein>
<feature type="region of interest" description="Disordered" evidence="1">
    <location>
        <begin position="1"/>
        <end position="20"/>
    </location>
</feature>